<sequence>MRLSLLSLLLLTASSGSFTAAVAQPDGVNEQAEGSRSPGSRARAERQNRDVDAAARPARSDWAEPRERPRDAEAVRQAPPPRHDAAPDPVRAVTATAPRPRRDEPRSGGGEVASPERRAYGAAGGGWRGGSGERRGRNRDVPPTAGSPVYGNAIPTPVTVTQPSRVVSPGTVAAGDLRNRIAAEGLRRDRIERDGWRREWRQDRRYDWRRHRDHDRARFHLSIYVDPFGWRYREYDIGWRLPARYYASRYWILDPYYYSLPPVSGRYRWVRYHGDVLLVDLRTGRVLDRIRDFFW</sequence>
<gene>
    <name evidence="3" type="ORF">GGQ97_000370</name>
</gene>
<feature type="compositionally biased region" description="Basic and acidic residues" evidence="1">
    <location>
        <begin position="131"/>
        <end position="140"/>
    </location>
</feature>
<dbReference type="Gene3D" id="3.10.450.160">
    <property type="entry name" value="inner membrane protein cigr"/>
    <property type="match status" value="1"/>
</dbReference>
<dbReference type="RefSeq" id="WP_209022773.1">
    <property type="nucleotide sequence ID" value="NZ_JAATJC010000001.1"/>
</dbReference>
<keyword evidence="4" id="KW-1185">Reference proteome</keyword>
<reference evidence="3 4" key="1">
    <citation type="submission" date="2020-03" db="EMBL/GenBank/DDBJ databases">
        <title>Genomic Encyclopedia of Type Strains, Phase IV (KMG-IV): sequencing the most valuable type-strain genomes for metagenomic binning, comparative biology and taxonomic classification.</title>
        <authorList>
            <person name="Goeker M."/>
        </authorList>
    </citation>
    <scope>NUCLEOTIDE SEQUENCE [LARGE SCALE GENOMIC DNA]</scope>
    <source>
        <strain evidence="3 4">DSM 16846</strain>
    </source>
</reference>
<feature type="region of interest" description="Disordered" evidence="1">
    <location>
        <begin position="23"/>
        <end position="163"/>
    </location>
</feature>
<dbReference type="Pfam" id="PF11776">
    <property type="entry name" value="RcnB"/>
    <property type="match status" value="1"/>
</dbReference>
<dbReference type="Proteomes" id="UP000558192">
    <property type="component" value="Unassembled WGS sequence"/>
</dbReference>
<organism evidence="3 4">
    <name type="scientific">Sphingomonas kaistensis</name>
    <dbReference type="NCBI Taxonomy" id="298708"/>
    <lineage>
        <taxon>Bacteria</taxon>
        <taxon>Pseudomonadati</taxon>
        <taxon>Pseudomonadota</taxon>
        <taxon>Alphaproteobacteria</taxon>
        <taxon>Sphingomonadales</taxon>
        <taxon>Sphingomonadaceae</taxon>
        <taxon>Sphingomonas</taxon>
    </lineage>
</organism>
<feature type="compositionally biased region" description="Basic and acidic residues" evidence="1">
    <location>
        <begin position="42"/>
        <end position="74"/>
    </location>
</feature>
<feature type="chain" id="PRO_5030899271" evidence="2">
    <location>
        <begin position="21"/>
        <end position="295"/>
    </location>
</feature>
<evidence type="ECO:0000313" key="4">
    <source>
        <dbReference type="Proteomes" id="UP000558192"/>
    </source>
</evidence>
<protein>
    <submittedName>
        <fullName evidence="3">Ni/Co efflux regulator RcnB</fullName>
    </submittedName>
</protein>
<comment type="caution">
    <text evidence="3">The sequence shown here is derived from an EMBL/GenBank/DDBJ whole genome shotgun (WGS) entry which is preliminary data.</text>
</comment>
<evidence type="ECO:0000313" key="3">
    <source>
        <dbReference type="EMBL" id="NJC04577.1"/>
    </source>
</evidence>
<evidence type="ECO:0000256" key="2">
    <source>
        <dbReference type="SAM" id="SignalP"/>
    </source>
</evidence>
<keyword evidence="2" id="KW-0732">Signal</keyword>
<proteinExistence type="predicted"/>
<feature type="signal peptide" evidence="2">
    <location>
        <begin position="1"/>
        <end position="20"/>
    </location>
</feature>
<feature type="compositionally biased region" description="Low complexity" evidence="1">
    <location>
        <begin position="87"/>
        <end position="98"/>
    </location>
</feature>
<dbReference type="InterPro" id="IPR024572">
    <property type="entry name" value="RcnB"/>
</dbReference>
<dbReference type="EMBL" id="JAATJC010000001">
    <property type="protein sequence ID" value="NJC04577.1"/>
    <property type="molecule type" value="Genomic_DNA"/>
</dbReference>
<dbReference type="AlphaFoldDB" id="A0A7X5Y4V8"/>
<name>A0A7X5Y4V8_9SPHN</name>
<accession>A0A7X5Y4V8</accession>
<evidence type="ECO:0000256" key="1">
    <source>
        <dbReference type="SAM" id="MobiDB-lite"/>
    </source>
</evidence>